<feature type="compositionally biased region" description="Low complexity" evidence="2">
    <location>
        <begin position="649"/>
        <end position="665"/>
    </location>
</feature>
<feature type="region of interest" description="Disordered" evidence="2">
    <location>
        <begin position="93"/>
        <end position="116"/>
    </location>
</feature>
<feature type="region of interest" description="Disordered" evidence="2">
    <location>
        <begin position="422"/>
        <end position="445"/>
    </location>
</feature>
<feature type="region of interest" description="Disordered" evidence="2">
    <location>
        <begin position="286"/>
        <end position="318"/>
    </location>
</feature>
<evidence type="ECO:0000313" key="4">
    <source>
        <dbReference type="Proteomes" id="UP000008141"/>
    </source>
</evidence>
<dbReference type="EMBL" id="GL433845">
    <property type="protein sequence ID" value="EFN55196.1"/>
    <property type="molecule type" value="Genomic_DNA"/>
</dbReference>
<dbReference type="KEGG" id="cvr:CHLNCDRAFT_134403"/>
<feature type="compositionally biased region" description="Low complexity" evidence="2">
    <location>
        <begin position="196"/>
        <end position="220"/>
    </location>
</feature>
<feature type="region of interest" description="Disordered" evidence="2">
    <location>
        <begin position="195"/>
        <end position="262"/>
    </location>
</feature>
<feature type="compositionally biased region" description="Low complexity" evidence="2">
    <location>
        <begin position="1403"/>
        <end position="1436"/>
    </location>
</feature>
<feature type="compositionally biased region" description="Low complexity" evidence="2">
    <location>
        <begin position="11"/>
        <end position="28"/>
    </location>
</feature>
<feature type="coiled-coil region" evidence="1">
    <location>
        <begin position="66"/>
        <end position="93"/>
    </location>
</feature>
<dbReference type="SUPFAM" id="SSF57997">
    <property type="entry name" value="Tropomyosin"/>
    <property type="match status" value="4"/>
</dbReference>
<feature type="compositionally biased region" description="Low complexity" evidence="2">
    <location>
        <begin position="227"/>
        <end position="252"/>
    </location>
</feature>
<dbReference type="OMA" id="NVVQEQT"/>
<protein>
    <submittedName>
        <fullName evidence="3">Uncharacterized protein</fullName>
    </submittedName>
</protein>
<proteinExistence type="predicted"/>
<dbReference type="InParanoid" id="E1ZFX4"/>
<accession>E1ZFX4</accession>
<evidence type="ECO:0000256" key="1">
    <source>
        <dbReference type="SAM" id="Coils"/>
    </source>
</evidence>
<feature type="region of interest" description="Disordered" evidence="2">
    <location>
        <begin position="1"/>
        <end position="35"/>
    </location>
</feature>
<feature type="compositionally biased region" description="Basic and acidic residues" evidence="2">
    <location>
        <begin position="425"/>
        <end position="434"/>
    </location>
</feature>
<feature type="region of interest" description="Disordered" evidence="2">
    <location>
        <begin position="1157"/>
        <end position="1182"/>
    </location>
</feature>
<evidence type="ECO:0000256" key="2">
    <source>
        <dbReference type="SAM" id="MobiDB-lite"/>
    </source>
</evidence>
<gene>
    <name evidence="3" type="ORF">CHLNCDRAFT_134403</name>
</gene>
<name>E1ZFX4_CHLVA</name>
<keyword evidence="1" id="KW-0175">Coiled coil</keyword>
<dbReference type="RefSeq" id="XP_005847298.1">
    <property type="nucleotide sequence ID" value="XM_005847236.1"/>
</dbReference>
<evidence type="ECO:0000313" key="3">
    <source>
        <dbReference type="EMBL" id="EFN55196.1"/>
    </source>
</evidence>
<feature type="region of interest" description="Disordered" evidence="2">
    <location>
        <begin position="649"/>
        <end position="671"/>
    </location>
</feature>
<sequence length="1876" mass="197948">MAHAATATVRSGAAKAAAWVATKSSSAARRTLPPPNCFHVRSSTGCSGTLPLARQLSPWSGASPQAQALAATLQSAQKQRELAESTLSSLHATAAAKGPSPPPGGASSGGKENAAGFQRVSPGHFVLQHQHPQQQWGPSASAVLAVPARGAAAPLGEGCGQAAGAAASTPVSQQGSHVSSVLVDQLNYALRALGHTPSQLPPQAQQQQQQETPTSQPQHSYQQGQHATAAPAAPAAAAPAAGATPGNPSASATQASSGCTVPGSAAQRLADLQQRHSQLLADIDSAEQRRQEAEAAASRAEGEAGAAEQRLAAAQQQEREREAALAALAAEEAAVQRRLGLLQQGVREQEEAEAAARQAAQRAQQEAAAAEQQLSAVRSRLGAVGGELGATEERLAEKAERLRASLQQEVQRQLQEAQLQLATTAERRHEEERGTAAAAQQREQQEERLRQLATDLAAAEAKLGIVGAQAADAETVLTSRQRQVEAAGEELAATQAEVEEAIRRQTELGQQLSGLEQRLAGQRQELAHVEAAADAAEQHLHSTEALLAAAQEALAEATAAAERQQRRQGEAAVAGAAAEERLAALQQQVEGADSLLAALQTDAAMAAAEAAAQRGQVEQLTAAVVASQERLRELQEGAAEAEQQYSAATLQRQQAEQEAAASQQAAEERLAEVQRQAEQELQRLEQWQEESAAAEGRLAQLRQQLPEAEQAAGEAAAACRATQAQLTARQQQLGETAAAVNAGQQRLAQLQQQVEALEAAVCEAADRQALQEQLAAAEAEVGRQRQQMDALGDSMQLQQEHAEQALSAAQERAQSLEQELSTVQGELRGCYRQLAVAQQAATAAASEGAQDRQRRQDAEHRLAAAQQEVERLLHEPSNSLELRLLEAEAADLRFKLQAAEAAATAERQRTAAAERDVGAAQRAAAAAEEQLSAAVGRVEALLSQQDLAAAELASVKADRSRLHISVSELKQQAQQLRRMLQQVQGEKEAAQGFASALEMQLEALQDRLHIAEMQRLPAPAAIQPASPPAPALAGAAAADEELELLRQQLAQAQQQNSTLRATAARLGNALAAVMQRSVGGGSGGARGVPDGAAAASAVLAQLSAAPAWLPALRAAAAGFSTGQAPLAAAAALPCAATDGQSSLTIPQHADLSMNATSVEAAAPAKPRPSSRSPCPPRQRRPLWAPRQAAAALDGARPADDDRLLSALSFAASIREATRLLLENRAAVASHHLLRAVARMGHLQRWAGHAPPAPANREAFAGALEVAFEMLASEGRQLSGADSRAALEASAWMQVPPTPQQQAALEAALVAGASDWDTIRSVHDYEAVLASYLRLGLRPGNELAALLEPSCLPGGDEASLPRFGRRLGARLPPPGSCRWRRVAAADAEAERGGEAGVPHEQHGEQQQQQHEQQLQQQQQQEQQQQEQAQQQQQWMEQGRGERGGGVRLLEPRGLTTELRRASNFPRLLRLLVLHDGRLDHIHCLTALASMVRLRGGVETSSLLALTRQQCFHRVCDRALAGLHSVRSVASQLLAAAQLLSLPAGMGVPLGAAQQAAVEAVVARGLRTPHAGIGPVLKLARVCGPGGVDLLPGSPVPAALLHAAERVLPQVTRCQFLADMLAAWRHRGWPASRALVEAAQAGALAVLRAPTPPPPCELLPLLEAFTEWGWLPGGELAAELRQAVLLCLPTLDAAWVSSALSCCRKLGLLPDERLQWAFVAAAQAVLPGLGPEPALALLARLLMPLEQQGWQLGTAPPAEQEAMRLLLLQLGQPLAGLQGLRVPPKEVRSLLGSVAHCLHLLAAVGARLPEPELQAACAFLRLHQRQLSYKQVQSLRYAFDAWQYEGHGLKDRLDRPRWQPLAINAGSADDAAEMVMQQ</sequence>
<feature type="region of interest" description="Disordered" evidence="2">
    <location>
        <begin position="1366"/>
        <end position="1449"/>
    </location>
</feature>
<keyword evidence="4" id="KW-1185">Reference proteome</keyword>
<dbReference type="GeneID" id="17354791"/>
<dbReference type="Proteomes" id="UP000008141">
    <property type="component" value="Unassembled WGS sequence"/>
</dbReference>
<organism evidence="4">
    <name type="scientific">Chlorella variabilis</name>
    <name type="common">Green alga</name>
    <dbReference type="NCBI Taxonomy" id="554065"/>
    <lineage>
        <taxon>Eukaryota</taxon>
        <taxon>Viridiplantae</taxon>
        <taxon>Chlorophyta</taxon>
        <taxon>core chlorophytes</taxon>
        <taxon>Trebouxiophyceae</taxon>
        <taxon>Chlorellales</taxon>
        <taxon>Chlorellaceae</taxon>
        <taxon>Chlorella clade</taxon>
        <taxon>Chlorella</taxon>
    </lineage>
</organism>
<feature type="compositionally biased region" description="Low complexity" evidence="2">
    <location>
        <begin position="294"/>
        <end position="316"/>
    </location>
</feature>
<reference evidence="3 4" key="1">
    <citation type="journal article" date="2010" name="Plant Cell">
        <title>The Chlorella variabilis NC64A genome reveals adaptation to photosymbiosis, coevolution with viruses, and cryptic sex.</title>
        <authorList>
            <person name="Blanc G."/>
            <person name="Duncan G."/>
            <person name="Agarkova I."/>
            <person name="Borodovsky M."/>
            <person name="Gurnon J."/>
            <person name="Kuo A."/>
            <person name="Lindquist E."/>
            <person name="Lucas S."/>
            <person name="Pangilinan J."/>
            <person name="Polle J."/>
            <person name="Salamov A."/>
            <person name="Terry A."/>
            <person name="Yamada T."/>
            <person name="Dunigan D.D."/>
            <person name="Grigoriev I.V."/>
            <person name="Claverie J.M."/>
            <person name="Van Etten J.L."/>
        </authorList>
    </citation>
    <scope>NUCLEOTIDE SEQUENCE [LARGE SCALE GENOMIC DNA]</scope>
    <source>
        <strain evidence="3 4">NC64A</strain>
    </source>
</reference>
<feature type="compositionally biased region" description="Low complexity" evidence="2">
    <location>
        <begin position="1160"/>
        <end position="1172"/>
    </location>
</feature>
<feature type="compositionally biased region" description="Basic and acidic residues" evidence="2">
    <location>
        <begin position="1387"/>
        <end position="1402"/>
    </location>
</feature>
<dbReference type="PANTHER" id="PTHR34360">
    <property type="entry name" value="OS08G0519400 PROTEIN"/>
    <property type="match status" value="1"/>
</dbReference>
<dbReference type="PANTHER" id="PTHR34360:SF1">
    <property type="entry name" value="OS08G0519400 PROTEIN"/>
    <property type="match status" value="1"/>
</dbReference>
<dbReference type="OrthoDB" id="10666772at2759"/>